<dbReference type="RefSeq" id="WP_163668210.1">
    <property type="nucleotide sequence ID" value="NZ_AP022565.1"/>
</dbReference>
<protein>
    <recommendedName>
        <fullName evidence="4">NADAR domain-containing protein</fullName>
    </recommendedName>
</protein>
<reference evidence="5 6" key="1">
    <citation type="journal article" date="2019" name="Emerg. Microbes Infect.">
        <title>Comprehensive subspecies identification of 175 nontuberculous mycobacteria species based on 7547 genomic profiles.</title>
        <authorList>
            <person name="Matsumoto Y."/>
            <person name="Kinjo T."/>
            <person name="Motooka D."/>
            <person name="Nabeya D."/>
            <person name="Jung N."/>
            <person name="Uechi K."/>
            <person name="Horii T."/>
            <person name="Iida T."/>
            <person name="Fujita J."/>
            <person name="Nakamura S."/>
        </authorList>
    </citation>
    <scope>NUCLEOTIDE SEQUENCE [LARGE SCALE GENOMIC DNA]</scope>
    <source>
        <strain evidence="5 6">JCM 12272</strain>
    </source>
</reference>
<dbReference type="KEGG" id="malv:MALV_47550"/>
<feature type="domain" description="NADAR" evidence="4">
    <location>
        <begin position="43"/>
        <end position="178"/>
    </location>
</feature>
<dbReference type="Proteomes" id="UP000466906">
    <property type="component" value="Chromosome"/>
</dbReference>
<organism evidence="5 6">
    <name type="scientific">Mycolicibacterium alvei</name>
    <dbReference type="NCBI Taxonomy" id="67081"/>
    <lineage>
        <taxon>Bacteria</taxon>
        <taxon>Bacillati</taxon>
        <taxon>Actinomycetota</taxon>
        <taxon>Actinomycetes</taxon>
        <taxon>Mycobacteriales</taxon>
        <taxon>Mycobacteriaceae</taxon>
        <taxon>Mycolicibacterium</taxon>
    </lineage>
</organism>
<proteinExistence type="predicted"/>
<sequence>MNEWDGLVSPSRIVALTATARLGAVAGTSDRLLVPVIDRFRGEHFFLSNHYPAVTPHRGHLFPTSEHAYMAAKTDDQAAIAAILATEDPNEAKTIAAAAPLVDHWGTRKYAAMEDILTAKFTHNPDLAHKLIATAGTVLVEGNTWHDQTWGTCTCDEHRDVPGDNALGVILMVIRMRLAISNPQGSRLKRAPSCSADIRYPSGSDRRP</sequence>
<dbReference type="InterPro" id="IPR012816">
    <property type="entry name" value="NADAR"/>
</dbReference>
<accession>A0A6N4UXJ6</accession>
<evidence type="ECO:0000256" key="3">
    <source>
        <dbReference type="SAM" id="MobiDB-lite"/>
    </source>
</evidence>
<evidence type="ECO:0000313" key="5">
    <source>
        <dbReference type="EMBL" id="BBX29630.1"/>
    </source>
</evidence>
<dbReference type="InterPro" id="IPR037238">
    <property type="entry name" value="YbiA-like_sf"/>
</dbReference>
<dbReference type="NCBIfam" id="TIGR02464">
    <property type="entry name" value="ribofla_fusion"/>
    <property type="match status" value="1"/>
</dbReference>
<evidence type="ECO:0000259" key="4">
    <source>
        <dbReference type="Pfam" id="PF08719"/>
    </source>
</evidence>
<evidence type="ECO:0000256" key="2">
    <source>
        <dbReference type="ARBA" id="ARBA00000751"/>
    </source>
</evidence>
<gene>
    <name evidence="5" type="ORF">MALV_47550</name>
</gene>
<dbReference type="AlphaFoldDB" id="A0A6N4UXJ6"/>
<dbReference type="Pfam" id="PF08719">
    <property type="entry name" value="NADAR"/>
    <property type="match status" value="1"/>
</dbReference>
<dbReference type="SUPFAM" id="SSF143990">
    <property type="entry name" value="YbiA-like"/>
    <property type="match status" value="1"/>
</dbReference>
<dbReference type="EMBL" id="AP022565">
    <property type="protein sequence ID" value="BBX29630.1"/>
    <property type="molecule type" value="Genomic_DNA"/>
</dbReference>
<dbReference type="Gene3D" id="1.10.357.40">
    <property type="entry name" value="YbiA-like"/>
    <property type="match status" value="1"/>
</dbReference>
<name>A0A6N4UXJ6_9MYCO</name>
<feature type="region of interest" description="Disordered" evidence="3">
    <location>
        <begin position="185"/>
        <end position="208"/>
    </location>
</feature>
<comment type="catalytic activity">
    <reaction evidence="2">
        <text>2,5-diamino-6-hydroxy-4-(5-phosphoribosylamino)-pyrimidine + H2O = 2,5,6-triamino-4-hydroxypyrimidine + D-ribose 5-phosphate</text>
        <dbReference type="Rhea" id="RHEA:23436"/>
        <dbReference type="ChEBI" id="CHEBI:15377"/>
        <dbReference type="ChEBI" id="CHEBI:58614"/>
        <dbReference type="ChEBI" id="CHEBI:78346"/>
        <dbReference type="ChEBI" id="CHEBI:137796"/>
    </reaction>
</comment>
<keyword evidence="6" id="KW-1185">Reference proteome</keyword>
<comment type="catalytic activity">
    <reaction evidence="1">
        <text>5-amino-6-(5-phospho-D-ribosylamino)uracil + H2O = 5,6-diaminouracil + D-ribose 5-phosphate</text>
        <dbReference type="Rhea" id="RHEA:55020"/>
        <dbReference type="ChEBI" id="CHEBI:15377"/>
        <dbReference type="ChEBI" id="CHEBI:46252"/>
        <dbReference type="ChEBI" id="CHEBI:58453"/>
        <dbReference type="ChEBI" id="CHEBI:78346"/>
    </reaction>
</comment>
<evidence type="ECO:0000256" key="1">
    <source>
        <dbReference type="ARBA" id="ARBA00000022"/>
    </source>
</evidence>
<evidence type="ECO:0000313" key="6">
    <source>
        <dbReference type="Proteomes" id="UP000466906"/>
    </source>
</evidence>
<dbReference type="CDD" id="cd15457">
    <property type="entry name" value="NADAR"/>
    <property type="match status" value="1"/>
</dbReference>